<feature type="compositionally biased region" description="Basic and acidic residues" evidence="1">
    <location>
        <begin position="91"/>
        <end position="101"/>
    </location>
</feature>
<evidence type="ECO:0000313" key="3">
    <source>
        <dbReference type="Proteomes" id="UP000626109"/>
    </source>
</evidence>
<proteinExistence type="predicted"/>
<dbReference type="AlphaFoldDB" id="A0A813KLZ5"/>
<feature type="non-terminal residue" evidence="2">
    <location>
        <position position="151"/>
    </location>
</feature>
<dbReference type="EMBL" id="CAJNNW010030189">
    <property type="protein sequence ID" value="CAE8702713.1"/>
    <property type="molecule type" value="Genomic_DNA"/>
</dbReference>
<evidence type="ECO:0000256" key="1">
    <source>
        <dbReference type="SAM" id="MobiDB-lite"/>
    </source>
</evidence>
<comment type="caution">
    <text evidence="2">The sequence shown here is derived from an EMBL/GenBank/DDBJ whole genome shotgun (WGS) entry which is preliminary data.</text>
</comment>
<protein>
    <submittedName>
        <fullName evidence="2">Uncharacterized protein</fullName>
    </submittedName>
</protein>
<organism evidence="2 3">
    <name type="scientific">Polarella glacialis</name>
    <name type="common">Dinoflagellate</name>
    <dbReference type="NCBI Taxonomy" id="89957"/>
    <lineage>
        <taxon>Eukaryota</taxon>
        <taxon>Sar</taxon>
        <taxon>Alveolata</taxon>
        <taxon>Dinophyceae</taxon>
        <taxon>Suessiales</taxon>
        <taxon>Suessiaceae</taxon>
        <taxon>Polarella</taxon>
    </lineage>
</organism>
<feature type="region of interest" description="Disordered" evidence="1">
    <location>
        <begin position="70"/>
        <end position="111"/>
    </location>
</feature>
<gene>
    <name evidence="2" type="ORF">PGLA2088_LOCUS32560</name>
</gene>
<name>A0A813KLZ5_POLGL</name>
<evidence type="ECO:0000313" key="2">
    <source>
        <dbReference type="EMBL" id="CAE8702713.1"/>
    </source>
</evidence>
<dbReference type="Proteomes" id="UP000626109">
    <property type="component" value="Unassembled WGS sequence"/>
</dbReference>
<reference evidence="2" key="1">
    <citation type="submission" date="2021-02" db="EMBL/GenBank/DDBJ databases">
        <authorList>
            <person name="Dougan E. K."/>
            <person name="Rhodes N."/>
            <person name="Thang M."/>
            <person name="Chan C."/>
        </authorList>
    </citation>
    <scope>NUCLEOTIDE SEQUENCE</scope>
</reference>
<accession>A0A813KLZ5</accession>
<sequence length="151" mass="16332">DGSLSLRETCFYKEGRIMSKLPSDIPEGFVAAMLRELVVPVKKALGMGLAPNEEELCALHHVAADDVPAATLTTRRPDKPTRLPAFEFSPTEEKKVQHGTEESPCNPYGPSWEQLLRAAPQGEVGSAWVGPFGKVEHSLPAEPVLPPPSPP</sequence>
<feature type="non-terminal residue" evidence="2">
    <location>
        <position position="1"/>
    </location>
</feature>